<dbReference type="EMBL" id="JAQLOI010000001">
    <property type="protein sequence ID" value="MDB1122449.1"/>
    <property type="molecule type" value="Genomic_DNA"/>
</dbReference>
<proteinExistence type="predicted"/>
<keyword evidence="1" id="KW-0328">Glycosyltransferase</keyword>
<keyword evidence="4" id="KW-1185">Reference proteome</keyword>
<evidence type="ECO:0000256" key="1">
    <source>
        <dbReference type="ARBA" id="ARBA00022676"/>
    </source>
</evidence>
<dbReference type="PANTHER" id="PTHR30160">
    <property type="entry name" value="TETRAACYLDISACCHARIDE 4'-KINASE-RELATED"/>
    <property type="match status" value="1"/>
</dbReference>
<dbReference type="Proteomes" id="UP001210678">
    <property type="component" value="Unassembled WGS sequence"/>
</dbReference>
<dbReference type="InterPro" id="IPR002201">
    <property type="entry name" value="Glyco_trans_9"/>
</dbReference>
<dbReference type="RefSeq" id="WP_272132201.1">
    <property type="nucleotide sequence ID" value="NZ_JAQLOI010000001.1"/>
</dbReference>
<dbReference type="InterPro" id="IPR051199">
    <property type="entry name" value="LPS_LOS_Heptosyltrfase"/>
</dbReference>
<name>A0ABT4YLP1_9VIBR</name>
<dbReference type="SUPFAM" id="SSF53756">
    <property type="entry name" value="UDP-Glycosyltransferase/glycogen phosphorylase"/>
    <property type="match status" value="1"/>
</dbReference>
<dbReference type="Gene3D" id="3.40.50.2000">
    <property type="entry name" value="Glycogen Phosphorylase B"/>
    <property type="match status" value="2"/>
</dbReference>
<protein>
    <submittedName>
        <fullName evidence="3">Glycosyltransferase family 9 protein</fullName>
    </submittedName>
</protein>
<comment type="caution">
    <text evidence="3">The sequence shown here is derived from an EMBL/GenBank/DDBJ whole genome shotgun (WGS) entry which is preliminary data.</text>
</comment>
<organism evidence="3 4">
    <name type="scientific">Vibrio algarum</name>
    <dbReference type="NCBI Taxonomy" id="3020714"/>
    <lineage>
        <taxon>Bacteria</taxon>
        <taxon>Pseudomonadati</taxon>
        <taxon>Pseudomonadota</taxon>
        <taxon>Gammaproteobacteria</taxon>
        <taxon>Vibrionales</taxon>
        <taxon>Vibrionaceae</taxon>
        <taxon>Vibrio</taxon>
    </lineage>
</organism>
<gene>
    <name evidence="3" type="ORF">PGX00_01280</name>
</gene>
<evidence type="ECO:0000313" key="4">
    <source>
        <dbReference type="Proteomes" id="UP001210678"/>
    </source>
</evidence>
<evidence type="ECO:0000313" key="3">
    <source>
        <dbReference type="EMBL" id="MDB1122449.1"/>
    </source>
</evidence>
<accession>A0ABT4YLP1</accession>
<dbReference type="Pfam" id="PF01075">
    <property type="entry name" value="Glyco_transf_9"/>
    <property type="match status" value="1"/>
</dbReference>
<evidence type="ECO:0000256" key="2">
    <source>
        <dbReference type="ARBA" id="ARBA00022679"/>
    </source>
</evidence>
<dbReference type="PANTHER" id="PTHR30160:SF15">
    <property type="entry name" value="GLYCOSYLTRANSFERASE HI_0523-RELATED"/>
    <property type="match status" value="1"/>
</dbReference>
<reference evidence="3 4" key="1">
    <citation type="submission" date="2023-01" db="EMBL/GenBank/DDBJ databases">
        <title>Vibrio sp. KJ40-1 sp.nov, isolated from marine algae.</title>
        <authorList>
            <person name="Butt M."/>
            <person name="Kim J.M.J."/>
            <person name="Jeon C.O.C."/>
        </authorList>
    </citation>
    <scope>NUCLEOTIDE SEQUENCE [LARGE SCALE GENOMIC DNA]</scope>
    <source>
        <strain evidence="3 4">KJ40-1</strain>
    </source>
</reference>
<keyword evidence="2" id="KW-0808">Transferase</keyword>
<sequence length="303" mass="33650">MSSSSINTLKLFDPQCKISVVTTPAMSELFKTHFGADTIYQVPKRPKYWQLKKLAEELGEVDLIISLNDNMKMKDMYFLNKVNANHIAGLDDTLKLVDIKLGEKTKNLHFSDKFSAALESVGIPASSTQYIIPVLGESKDKATQFLNSNSIQNDFLVLNPFGSGHSRKLNHDSVHKLVTLINESTPELPIILLSAPDTEADAEKMCQTLPENVTHFNISETIFDVIALIEQASYVISVDTAIVHIASGLNKPQLGIYNPDPKNFAQWGPNSDKAITIFTNKCSPPSVNDINWSTMKEKIEQLV</sequence>